<protein>
    <recommendedName>
        <fullName evidence="3">MYND-type domain-containing protein</fullName>
    </recommendedName>
</protein>
<comment type="caution">
    <text evidence="1">The sequence shown here is derived from an EMBL/GenBank/DDBJ whole genome shotgun (WGS) entry which is preliminary data.</text>
</comment>
<evidence type="ECO:0000313" key="1">
    <source>
        <dbReference type="EMBL" id="KAK7017340.1"/>
    </source>
</evidence>
<evidence type="ECO:0000313" key="2">
    <source>
        <dbReference type="Proteomes" id="UP001362999"/>
    </source>
</evidence>
<gene>
    <name evidence="1" type="ORF">R3P38DRAFT_1322675</name>
</gene>
<organism evidence="1 2">
    <name type="scientific">Favolaschia claudopus</name>
    <dbReference type="NCBI Taxonomy" id="2862362"/>
    <lineage>
        <taxon>Eukaryota</taxon>
        <taxon>Fungi</taxon>
        <taxon>Dikarya</taxon>
        <taxon>Basidiomycota</taxon>
        <taxon>Agaricomycotina</taxon>
        <taxon>Agaricomycetes</taxon>
        <taxon>Agaricomycetidae</taxon>
        <taxon>Agaricales</taxon>
        <taxon>Marasmiineae</taxon>
        <taxon>Mycenaceae</taxon>
        <taxon>Favolaschia</taxon>
    </lineage>
</organism>
<accession>A0AAW0AVW4</accession>
<dbReference type="EMBL" id="JAWWNJ010000048">
    <property type="protein sequence ID" value="KAK7017340.1"/>
    <property type="molecule type" value="Genomic_DNA"/>
</dbReference>
<name>A0AAW0AVW4_9AGAR</name>
<reference evidence="1 2" key="1">
    <citation type="journal article" date="2024" name="J Genomics">
        <title>Draft genome sequencing and assembly of Favolaschia claudopus CIRM-BRFM 2984 isolated from oak limbs.</title>
        <authorList>
            <person name="Navarro D."/>
            <person name="Drula E."/>
            <person name="Chaduli D."/>
            <person name="Cazenave R."/>
            <person name="Ahrendt S."/>
            <person name="Wang J."/>
            <person name="Lipzen A."/>
            <person name="Daum C."/>
            <person name="Barry K."/>
            <person name="Grigoriev I.V."/>
            <person name="Favel A."/>
            <person name="Rosso M.N."/>
            <person name="Martin F."/>
        </authorList>
    </citation>
    <scope>NUCLEOTIDE SEQUENCE [LARGE SCALE GENOMIC DNA]</scope>
    <source>
        <strain evidence="1 2">CIRM-BRFM 2984</strain>
    </source>
</reference>
<dbReference type="SUPFAM" id="SSF144232">
    <property type="entry name" value="HIT/MYND zinc finger-like"/>
    <property type="match status" value="1"/>
</dbReference>
<sequence length="428" mass="48633">MPLHSKTVEIESIHDDVDYNSIMPDMIVNYMKCRVEATPFTDDVARRTLLDIVRRCVEEKKSRVLSNSDPETVASVTVTTRNGVRLEFCDFYSLLGLVITETDPVVFHESPAWKEIDLAHHRMLYAFARWMDICARKLFRETAPPTACLIPQSSIAGPYKYWLRTAIFPNLAKRHHHAAGRLIQQTNLRNFMPNGPDFGGKSPLQLIGKNIQFADCSETLPLIYLLNPRPTKNKLYLMGMTIDVAKAILRVPHFDRNAVHVLLKPACDNCSYTIRAIGTHLRVPDAPNSLPLYYRDLALPSNADSLPVKPNCWPCPTKLAHQEFECRNCRWRWWCSQECKTENLSQHLVTCRHFHVCTKCGTADHANSVCEECVKVNGRIPAHYCGGKDGPSAHKAADRENHRPWCDDANNKGLVPSLIQRGYTVQMD</sequence>
<dbReference type="Proteomes" id="UP001362999">
    <property type="component" value="Unassembled WGS sequence"/>
</dbReference>
<dbReference type="AlphaFoldDB" id="A0AAW0AVW4"/>
<proteinExistence type="predicted"/>
<keyword evidence="2" id="KW-1185">Reference proteome</keyword>
<evidence type="ECO:0008006" key="3">
    <source>
        <dbReference type="Google" id="ProtNLM"/>
    </source>
</evidence>